<dbReference type="GO" id="GO:0004714">
    <property type="term" value="F:transmembrane receptor protein tyrosine kinase activity"/>
    <property type="evidence" value="ECO:0007669"/>
    <property type="project" value="UniProtKB-EC"/>
</dbReference>
<comment type="catalytic activity">
    <reaction evidence="9">
        <text>L-tyrosyl-[protein] + ATP = O-phospho-L-tyrosyl-[protein] + ADP + H(+)</text>
        <dbReference type="Rhea" id="RHEA:10596"/>
        <dbReference type="Rhea" id="RHEA-COMP:10136"/>
        <dbReference type="Rhea" id="RHEA-COMP:20101"/>
        <dbReference type="ChEBI" id="CHEBI:15378"/>
        <dbReference type="ChEBI" id="CHEBI:30616"/>
        <dbReference type="ChEBI" id="CHEBI:46858"/>
        <dbReference type="ChEBI" id="CHEBI:61978"/>
        <dbReference type="ChEBI" id="CHEBI:456216"/>
        <dbReference type="EC" id="2.7.10.1"/>
    </reaction>
</comment>
<evidence type="ECO:0000259" key="12">
    <source>
        <dbReference type="PROSITE" id="PS50011"/>
    </source>
</evidence>
<dbReference type="GO" id="GO:0007155">
    <property type="term" value="P:cell adhesion"/>
    <property type="evidence" value="ECO:0007669"/>
    <property type="project" value="UniProtKB-KW"/>
</dbReference>
<protein>
    <submittedName>
        <fullName evidence="13">Insulin growth factor 1 receptor</fullName>
    </submittedName>
</protein>
<evidence type="ECO:0000256" key="10">
    <source>
        <dbReference type="PROSITE-ProRule" id="PRU10141"/>
    </source>
</evidence>
<dbReference type="InterPro" id="IPR011009">
    <property type="entry name" value="Kinase-like_dom_sf"/>
</dbReference>
<dbReference type="InterPro" id="IPR000719">
    <property type="entry name" value="Prot_kinase_dom"/>
</dbReference>
<keyword evidence="6 11" id="KW-0472">Membrane</keyword>
<evidence type="ECO:0000256" key="6">
    <source>
        <dbReference type="ARBA" id="ARBA00023136"/>
    </source>
</evidence>
<dbReference type="GO" id="GO:0007169">
    <property type="term" value="P:cell surface receptor protein tyrosine kinase signaling pathway"/>
    <property type="evidence" value="ECO:0007669"/>
    <property type="project" value="TreeGrafter"/>
</dbReference>
<feature type="domain" description="Protein kinase" evidence="12">
    <location>
        <begin position="216"/>
        <end position="490"/>
    </location>
</feature>
<evidence type="ECO:0000256" key="8">
    <source>
        <dbReference type="ARBA" id="ARBA00023180"/>
    </source>
</evidence>
<comment type="subcellular location">
    <subcellularLocation>
        <location evidence="1">Cell membrane</location>
        <topology evidence="1">Single-pass membrane protein</topology>
    </subcellularLocation>
</comment>
<name>A0AAN8ILG5_TRICO</name>
<evidence type="ECO:0000256" key="9">
    <source>
        <dbReference type="ARBA" id="ARBA00051243"/>
    </source>
</evidence>
<evidence type="ECO:0000313" key="13">
    <source>
        <dbReference type="EMBL" id="KAK5977911.1"/>
    </source>
</evidence>
<evidence type="ECO:0000256" key="1">
    <source>
        <dbReference type="ARBA" id="ARBA00004162"/>
    </source>
</evidence>
<feature type="binding site" evidence="10">
    <location>
        <position position="246"/>
    </location>
    <ligand>
        <name>ATP</name>
        <dbReference type="ChEBI" id="CHEBI:30616"/>
    </ligand>
</feature>
<dbReference type="Pfam" id="PF07714">
    <property type="entry name" value="PK_Tyr_Ser-Thr"/>
    <property type="match status" value="1"/>
</dbReference>
<organism evidence="13 14">
    <name type="scientific">Trichostrongylus colubriformis</name>
    <name type="common">Black scour worm</name>
    <dbReference type="NCBI Taxonomy" id="6319"/>
    <lineage>
        <taxon>Eukaryota</taxon>
        <taxon>Metazoa</taxon>
        <taxon>Ecdysozoa</taxon>
        <taxon>Nematoda</taxon>
        <taxon>Chromadorea</taxon>
        <taxon>Rhabditida</taxon>
        <taxon>Rhabditina</taxon>
        <taxon>Rhabditomorpha</taxon>
        <taxon>Strongyloidea</taxon>
        <taxon>Trichostrongylidae</taxon>
        <taxon>Trichostrongylus</taxon>
    </lineage>
</organism>
<accession>A0AAN8ILG5</accession>
<dbReference type="Gene3D" id="1.10.510.10">
    <property type="entry name" value="Transferase(Phosphotransferase) domain 1"/>
    <property type="match status" value="1"/>
</dbReference>
<proteinExistence type="predicted"/>
<dbReference type="GO" id="GO:0005886">
    <property type="term" value="C:plasma membrane"/>
    <property type="evidence" value="ECO:0007669"/>
    <property type="project" value="UniProtKB-SubCell"/>
</dbReference>
<dbReference type="PANTHER" id="PTHR24416:SF349">
    <property type="entry name" value="TYROSINE-PROTEIN KINASE RYK"/>
    <property type="match status" value="1"/>
</dbReference>
<dbReference type="GO" id="GO:0010976">
    <property type="term" value="P:positive regulation of neuron projection development"/>
    <property type="evidence" value="ECO:0007669"/>
    <property type="project" value="TreeGrafter"/>
</dbReference>
<dbReference type="CDD" id="cd00192">
    <property type="entry name" value="PTKc"/>
    <property type="match status" value="1"/>
</dbReference>
<dbReference type="PANTHER" id="PTHR24416">
    <property type="entry name" value="TYROSINE-PROTEIN KINASE RECEPTOR"/>
    <property type="match status" value="1"/>
</dbReference>
<evidence type="ECO:0000256" key="5">
    <source>
        <dbReference type="ARBA" id="ARBA00022989"/>
    </source>
</evidence>
<dbReference type="PRINTS" id="PR00109">
    <property type="entry name" value="TYRKINASE"/>
</dbReference>
<evidence type="ECO:0000256" key="7">
    <source>
        <dbReference type="ARBA" id="ARBA00023170"/>
    </source>
</evidence>
<evidence type="ECO:0000256" key="3">
    <source>
        <dbReference type="ARBA" id="ARBA00022729"/>
    </source>
</evidence>
<keyword evidence="7 13" id="KW-0675">Receptor</keyword>
<dbReference type="InterPro" id="IPR001245">
    <property type="entry name" value="Ser-Thr/Tyr_kinase_cat_dom"/>
</dbReference>
<dbReference type="EMBL" id="WIXE01010072">
    <property type="protein sequence ID" value="KAK5977911.1"/>
    <property type="molecule type" value="Genomic_DNA"/>
</dbReference>
<dbReference type="InterPro" id="IPR020635">
    <property type="entry name" value="Tyr_kinase_cat_dom"/>
</dbReference>
<dbReference type="SUPFAM" id="SSF56112">
    <property type="entry name" value="Protein kinase-like (PK-like)"/>
    <property type="match status" value="1"/>
</dbReference>
<keyword evidence="8" id="KW-0325">Glycoprotein</keyword>
<dbReference type="AlphaFoldDB" id="A0AAN8ILG5"/>
<comment type="caution">
    <text evidence="13">The sequence shown here is derived from an EMBL/GenBank/DDBJ whole genome shotgun (WGS) entry which is preliminary data.</text>
</comment>
<keyword evidence="10" id="KW-0067">ATP-binding</keyword>
<dbReference type="PROSITE" id="PS00107">
    <property type="entry name" value="PROTEIN_KINASE_ATP"/>
    <property type="match status" value="1"/>
</dbReference>
<dbReference type="GO" id="GO:0005524">
    <property type="term" value="F:ATP binding"/>
    <property type="evidence" value="ECO:0007669"/>
    <property type="project" value="UniProtKB-UniRule"/>
</dbReference>
<dbReference type="InterPro" id="IPR050122">
    <property type="entry name" value="RTK"/>
</dbReference>
<evidence type="ECO:0000313" key="14">
    <source>
        <dbReference type="Proteomes" id="UP001331761"/>
    </source>
</evidence>
<feature type="transmembrane region" description="Helical" evidence="11">
    <location>
        <begin position="129"/>
        <end position="152"/>
    </location>
</feature>
<dbReference type="GO" id="GO:0043235">
    <property type="term" value="C:receptor complex"/>
    <property type="evidence" value="ECO:0007669"/>
    <property type="project" value="TreeGrafter"/>
</dbReference>
<evidence type="ECO:0000256" key="4">
    <source>
        <dbReference type="ARBA" id="ARBA00022889"/>
    </source>
</evidence>
<dbReference type="PROSITE" id="PS00109">
    <property type="entry name" value="PROTEIN_KINASE_TYR"/>
    <property type="match status" value="1"/>
</dbReference>
<dbReference type="InterPro" id="IPR008266">
    <property type="entry name" value="Tyr_kinase_AS"/>
</dbReference>
<keyword evidence="5 11" id="KW-1133">Transmembrane helix</keyword>
<evidence type="ECO:0000256" key="2">
    <source>
        <dbReference type="ARBA" id="ARBA00022692"/>
    </source>
</evidence>
<dbReference type="SMART" id="SM00219">
    <property type="entry name" value="TyrKc"/>
    <property type="match status" value="1"/>
</dbReference>
<sequence>MVVWTLRVRVPLRARLEDRGDAHLIVVSGWPIAPINLTIEWSSGTETHILSDEEAVTFFDSLVVRPDKGQSLFYRRVFSVFALACSTCPVDHPAGNYSFDICSSYNCFRLHNYIQHVGNHTKIWTGGHIGWPTLTPVALFFLLMPVFIMLLLRARVVRVFRAKINLMRKRALQERIESRRTSRVTEETLLRLEERSSLSSSDYSGQIIPFIELGTIRIHECIGKGAFGEVYCGSWDKTGERSVAIKSIKADEDVEKEALVLSRLEHTNIVRLYGMTRDGPRLLLVFEHMNLGDLRSYLRARAPTSSSYSQFPPALIEDELRLIVRQIVTGLCYLTSQQIVHRDLAARNCLVSGESDLRCCLPSQRPPITVKISDFGMSRRLYGQADYYRMHNHALLPVRWLPPEAINDCKFSISSDVWALGVTMWEVFSYGEVPFAELNNFEMVSCAMAGIRPPRPKSCPVAMYDLMQRCWAVDPDERIRPEEVLLDTALAPRLTDFISAFPT</sequence>
<dbReference type="GO" id="GO:0051897">
    <property type="term" value="P:positive regulation of phosphatidylinositol 3-kinase/protein kinase B signal transduction"/>
    <property type="evidence" value="ECO:0007669"/>
    <property type="project" value="TreeGrafter"/>
</dbReference>
<dbReference type="Proteomes" id="UP001331761">
    <property type="component" value="Unassembled WGS sequence"/>
</dbReference>
<keyword evidence="4" id="KW-0130">Cell adhesion</keyword>
<keyword evidence="3" id="KW-0732">Signal</keyword>
<keyword evidence="14" id="KW-1185">Reference proteome</keyword>
<reference evidence="13 14" key="1">
    <citation type="submission" date="2019-10" db="EMBL/GenBank/DDBJ databases">
        <title>Assembly and Annotation for the nematode Trichostrongylus colubriformis.</title>
        <authorList>
            <person name="Martin J."/>
        </authorList>
    </citation>
    <scope>NUCLEOTIDE SEQUENCE [LARGE SCALE GENOMIC DNA]</scope>
    <source>
        <strain evidence="13">G859</strain>
        <tissue evidence="13">Whole worm</tissue>
    </source>
</reference>
<dbReference type="PROSITE" id="PS50011">
    <property type="entry name" value="PROTEIN_KINASE_DOM"/>
    <property type="match status" value="1"/>
</dbReference>
<keyword evidence="10" id="KW-0547">Nucleotide-binding</keyword>
<dbReference type="InterPro" id="IPR017441">
    <property type="entry name" value="Protein_kinase_ATP_BS"/>
</dbReference>
<keyword evidence="2 11" id="KW-0812">Transmembrane</keyword>
<gene>
    <name evidence="13" type="ORF">GCK32_009828</name>
</gene>
<evidence type="ECO:0000256" key="11">
    <source>
        <dbReference type="SAM" id="Phobius"/>
    </source>
</evidence>